<evidence type="ECO:0000256" key="7">
    <source>
        <dbReference type="SAM" id="MobiDB-lite"/>
    </source>
</evidence>
<evidence type="ECO:0000313" key="9">
    <source>
        <dbReference type="EMBL" id="KAG5999752.1"/>
    </source>
</evidence>
<evidence type="ECO:0000256" key="2">
    <source>
        <dbReference type="ARBA" id="ARBA00022692"/>
    </source>
</evidence>
<proteinExistence type="predicted"/>
<gene>
    <name evidence="9" type="ORF">E4U43_001891</name>
</gene>
<dbReference type="InterPro" id="IPR002889">
    <property type="entry name" value="WSC_carb-bd"/>
</dbReference>
<dbReference type="PROSITE" id="PS51212">
    <property type="entry name" value="WSC"/>
    <property type="match status" value="2"/>
</dbReference>
<evidence type="ECO:0000256" key="6">
    <source>
        <dbReference type="ARBA" id="ARBA00023180"/>
    </source>
</evidence>
<name>A0A9P7N947_9HYPO</name>
<evidence type="ECO:0000256" key="5">
    <source>
        <dbReference type="ARBA" id="ARBA00023136"/>
    </source>
</evidence>
<keyword evidence="4" id="KW-1133">Transmembrane helix</keyword>
<keyword evidence="10" id="KW-1185">Reference proteome</keyword>
<evidence type="ECO:0000259" key="8">
    <source>
        <dbReference type="PROSITE" id="PS51212"/>
    </source>
</evidence>
<dbReference type="EMBL" id="SRPW01001632">
    <property type="protein sequence ID" value="KAG5999752.1"/>
    <property type="molecule type" value="Genomic_DNA"/>
</dbReference>
<dbReference type="SMART" id="SM00321">
    <property type="entry name" value="WSC"/>
    <property type="match status" value="2"/>
</dbReference>
<keyword evidence="6" id="KW-0325">Glycoprotein</keyword>
<accession>A0A9P7N947</accession>
<evidence type="ECO:0000313" key="10">
    <source>
        <dbReference type="Proteomes" id="UP000748025"/>
    </source>
</evidence>
<dbReference type="Pfam" id="PF01822">
    <property type="entry name" value="WSC"/>
    <property type="match status" value="2"/>
</dbReference>
<dbReference type="Proteomes" id="UP000748025">
    <property type="component" value="Unassembled WGS sequence"/>
</dbReference>
<evidence type="ECO:0000256" key="4">
    <source>
        <dbReference type="ARBA" id="ARBA00022989"/>
    </source>
</evidence>
<organism evidence="9 10">
    <name type="scientific">Claviceps pusilla</name>
    <dbReference type="NCBI Taxonomy" id="123648"/>
    <lineage>
        <taxon>Eukaryota</taxon>
        <taxon>Fungi</taxon>
        <taxon>Dikarya</taxon>
        <taxon>Ascomycota</taxon>
        <taxon>Pezizomycotina</taxon>
        <taxon>Sordariomycetes</taxon>
        <taxon>Hypocreomycetidae</taxon>
        <taxon>Hypocreales</taxon>
        <taxon>Clavicipitaceae</taxon>
        <taxon>Claviceps</taxon>
    </lineage>
</organism>
<protein>
    <recommendedName>
        <fullName evidence="8">WSC domain-containing protein</fullName>
    </recommendedName>
</protein>
<feature type="region of interest" description="Disordered" evidence="7">
    <location>
        <begin position="240"/>
        <end position="263"/>
    </location>
</feature>
<dbReference type="InterPro" id="IPR051836">
    <property type="entry name" value="Kremen_rcpt"/>
</dbReference>
<comment type="caution">
    <text evidence="9">The sequence shown here is derived from an EMBL/GenBank/DDBJ whole genome shotgun (WGS) entry which is preliminary data.</text>
</comment>
<dbReference type="GO" id="GO:0005886">
    <property type="term" value="C:plasma membrane"/>
    <property type="evidence" value="ECO:0007669"/>
    <property type="project" value="TreeGrafter"/>
</dbReference>
<dbReference type="OrthoDB" id="5985073at2759"/>
<feature type="domain" description="WSC" evidence="8">
    <location>
        <begin position="43"/>
        <end position="134"/>
    </location>
</feature>
<comment type="subcellular location">
    <subcellularLocation>
        <location evidence="1">Membrane</location>
        <topology evidence="1">Single-pass membrane protein</topology>
    </subcellularLocation>
</comment>
<reference evidence="9" key="1">
    <citation type="journal article" date="2020" name="bioRxiv">
        <title>Whole genome comparisons of ergot fungi reveals the divergence and evolution of species within the genus Claviceps are the result of varying mechanisms driving genome evolution and host range expansion.</title>
        <authorList>
            <person name="Wyka S.A."/>
            <person name="Mondo S.J."/>
            <person name="Liu M."/>
            <person name="Dettman J."/>
            <person name="Nalam V."/>
            <person name="Broders K.D."/>
        </authorList>
    </citation>
    <scope>NUCLEOTIDE SEQUENCE</scope>
    <source>
        <strain evidence="9">CCC 602</strain>
    </source>
</reference>
<feature type="domain" description="WSC" evidence="8">
    <location>
        <begin position="149"/>
        <end position="240"/>
    </location>
</feature>
<evidence type="ECO:0000256" key="1">
    <source>
        <dbReference type="ARBA" id="ARBA00004167"/>
    </source>
</evidence>
<dbReference type="AlphaFoldDB" id="A0A9P7N947"/>
<dbReference type="PANTHER" id="PTHR24269:SF16">
    <property type="entry name" value="PROTEIN SLG1"/>
    <property type="match status" value="1"/>
</dbReference>
<keyword evidence="5" id="KW-0472">Membrane</keyword>
<evidence type="ECO:0000256" key="3">
    <source>
        <dbReference type="ARBA" id="ARBA00022729"/>
    </source>
</evidence>
<sequence>MLCGGDASEYCGAGNRLELYSTTSAPVTPTPTATLMHKPTVSPYTLVGCWTEGNGVRALSQGSTFSDKMSNEACAVFCKNYKYFGTQYGSECYCGSYLADSSKSAPPEECNMACSGDGYEYCGASSRLELYQNPNITTGNPEQPASVSNYVLVGCQTEGNGTRALAGSALAQDNMTNKVCADWCKDYEFFGTEYGRECYCGHSLSASSLVAPATECRMLCAGSNTEYCGASSRLSVYRLKKATTSTPPTKGGKANRSRREDGQ</sequence>
<keyword evidence="3" id="KW-0732">Signal</keyword>
<dbReference type="PANTHER" id="PTHR24269">
    <property type="entry name" value="KREMEN PROTEIN"/>
    <property type="match status" value="1"/>
</dbReference>
<keyword evidence="2" id="KW-0812">Transmembrane</keyword>